<reference evidence="2 3" key="1">
    <citation type="submission" date="2022-06" db="EMBL/GenBank/DDBJ databases">
        <title>Halogeometricum sp. a new haloarchaeum isolate from saline soil.</title>
        <authorList>
            <person name="Strakova D."/>
            <person name="Galisteo C."/>
            <person name="Sanchez-Porro C."/>
            <person name="Ventosa A."/>
        </authorList>
    </citation>
    <scope>NUCLEOTIDE SEQUENCE [LARGE SCALE GENOMIC DNA]</scope>
    <source>
        <strain evidence="3">S3BR25-2</strain>
    </source>
</reference>
<sequence>MSDQVDGVLGLITACALLGAVACGWSPGSADALLIGLLQVGAFAAVGGNLVRIAVSR</sequence>
<evidence type="ECO:0000313" key="3">
    <source>
        <dbReference type="Proteomes" id="UP001254813"/>
    </source>
</evidence>
<feature type="transmembrane region" description="Helical" evidence="1">
    <location>
        <begin position="32"/>
        <end position="55"/>
    </location>
</feature>
<gene>
    <name evidence="2" type="ORF">NDI79_15280</name>
</gene>
<dbReference type="Proteomes" id="UP001254813">
    <property type="component" value="Unassembled WGS sequence"/>
</dbReference>
<evidence type="ECO:0000256" key="1">
    <source>
        <dbReference type="SAM" id="Phobius"/>
    </source>
</evidence>
<organism evidence="2 3">
    <name type="scientific">Halogeometricum luteum</name>
    <dbReference type="NCBI Taxonomy" id="2950537"/>
    <lineage>
        <taxon>Archaea</taxon>
        <taxon>Methanobacteriati</taxon>
        <taxon>Methanobacteriota</taxon>
        <taxon>Stenosarchaea group</taxon>
        <taxon>Halobacteria</taxon>
        <taxon>Halobacteriales</taxon>
        <taxon>Haloferacaceae</taxon>
        <taxon>Halogeometricum</taxon>
    </lineage>
</organism>
<dbReference type="EMBL" id="JAMQOQ010000004">
    <property type="protein sequence ID" value="MDS0295534.1"/>
    <property type="molecule type" value="Genomic_DNA"/>
</dbReference>
<keyword evidence="3" id="KW-1185">Reference proteome</keyword>
<comment type="caution">
    <text evidence="2">The sequence shown here is derived from an EMBL/GenBank/DDBJ whole genome shotgun (WGS) entry which is preliminary data.</text>
</comment>
<keyword evidence="1" id="KW-1133">Transmembrane helix</keyword>
<accession>A0ABU2G5F7</accession>
<keyword evidence="1" id="KW-0812">Transmembrane</keyword>
<proteinExistence type="predicted"/>
<protein>
    <submittedName>
        <fullName evidence="2">Uncharacterized protein</fullName>
    </submittedName>
</protein>
<name>A0ABU2G5F7_9EURY</name>
<evidence type="ECO:0000313" key="2">
    <source>
        <dbReference type="EMBL" id="MDS0295534.1"/>
    </source>
</evidence>
<dbReference type="RefSeq" id="WP_310929459.1">
    <property type="nucleotide sequence ID" value="NZ_JAMQOQ010000004.1"/>
</dbReference>
<keyword evidence="1" id="KW-0472">Membrane</keyword>